<keyword evidence="8" id="KW-1185">Reference proteome</keyword>
<name>M7PU53_9GAMM</name>
<comment type="caution">
    <text evidence="7">The sequence shown here is derived from an EMBL/GenBank/DDBJ whole genome shotgun (WGS) entry which is preliminary data.</text>
</comment>
<proteinExistence type="predicted"/>
<dbReference type="PATRIC" id="fig|1286106.3.peg.499"/>
<evidence type="ECO:0000256" key="3">
    <source>
        <dbReference type="ARBA" id="ARBA00023004"/>
    </source>
</evidence>
<dbReference type="PROSITE" id="PS51007">
    <property type="entry name" value="CYTC"/>
    <property type="match status" value="1"/>
</dbReference>
<dbReference type="STRING" id="1286106.MPL1_02498"/>
<dbReference type="eggNOG" id="COG2010">
    <property type="taxonomic scope" value="Bacteria"/>
</dbReference>
<dbReference type="InterPro" id="IPR036909">
    <property type="entry name" value="Cyt_c-like_dom_sf"/>
</dbReference>
<sequence length="130" mass="14427">MKKLMIAPMLLLMVGFSPSTIAEEAPYTVTNGNEVDEQTFNGFRLHRNFCARCHGTFSEGMVGPNLAESLNRITKDEFVETVTNGKMGQIGMMPAWSHVPQVMEGMDEIYAYLRARADGALGEVRPVRAK</sequence>
<dbReference type="SUPFAM" id="SSF46626">
    <property type="entry name" value="Cytochrome c"/>
    <property type="match status" value="1"/>
</dbReference>
<dbReference type="EMBL" id="APHR01000010">
    <property type="protein sequence ID" value="EMR13994.1"/>
    <property type="molecule type" value="Genomic_DNA"/>
</dbReference>
<evidence type="ECO:0000256" key="4">
    <source>
        <dbReference type="PROSITE-ProRule" id="PRU00433"/>
    </source>
</evidence>
<dbReference type="AlphaFoldDB" id="M7PU53"/>
<keyword evidence="1 4" id="KW-0349">Heme</keyword>
<dbReference type="Gene3D" id="1.10.760.10">
    <property type="entry name" value="Cytochrome c-like domain"/>
    <property type="match status" value="1"/>
</dbReference>
<feature type="signal peptide" evidence="5">
    <location>
        <begin position="1"/>
        <end position="22"/>
    </location>
</feature>
<feature type="domain" description="Cytochrome c" evidence="6">
    <location>
        <begin position="31"/>
        <end position="117"/>
    </location>
</feature>
<dbReference type="Proteomes" id="UP000012019">
    <property type="component" value="Unassembled WGS sequence"/>
</dbReference>
<evidence type="ECO:0000256" key="1">
    <source>
        <dbReference type="ARBA" id="ARBA00022617"/>
    </source>
</evidence>
<reference evidence="7 8" key="1">
    <citation type="journal article" date="2013" name="Genome Announc.">
        <title>Draft Genome Sequence of Methylophaga lonarensis MPLT, a Haloalkaliphilic (Non-Methane-Utilizing) Methylotroph.</title>
        <authorList>
            <person name="Shetty S.A."/>
            <person name="Marathe N.P."/>
            <person name="Munot H."/>
            <person name="Antony C.P."/>
            <person name="Dhotre D.P."/>
            <person name="Murrell J.C."/>
            <person name="Shouche Y.S."/>
        </authorList>
    </citation>
    <scope>NUCLEOTIDE SEQUENCE [LARGE SCALE GENOMIC DNA]</scope>
    <source>
        <strain evidence="7 8">MPL</strain>
    </source>
</reference>
<dbReference type="Pfam" id="PF13442">
    <property type="entry name" value="Cytochrome_CBB3"/>
    <property type="match status" value="1"/>
</dbReference>
<dbReference type="RefSeq" id="WP_009725540.1">
    <property type="nucleotide sequence ID" value="NZ_APHR01000010.1"/>
</dbReference>
<evidence type="ECO:0000313" key="8">
    <source>
        <dbReference type="Proteomes" id="UP000012019"/>
    </source>
</evidence>
<dbReference type="OrthoDB" id="5567444at2"/>
<evidence type="ECO:0000256" key="2">
    <source>
        <dbReference type="ARBA" id="ARBA00022723"/>
    </source>
</evidence>
<organism evidence="7 8">
    <name type="scientific">Methylophaga lonarensis MPL</name>
    <dbReference type="NCBI Taxonomy" id="1286106"/>
    <lineage>
        <taxon>Bacteria</taxon>
        <taxon>Pseudomonadati</taxon>
        <taxon>Pseudomonadota</taxon>
        <taxon>Gammaproteobacteria</taxon>
        <taxon>Thiotrichales</taxon>
        <taxon>Piscirickettsiaceae</taxon>
        <taxon>Methylophaga</taxon>
    </lineage>
</organism>
<feature type="chain" id="PRO_5004083384" evidence="5">
    <location>
        <begin position="23"/>
        <end position="130"/>
    </location>
</feature>
<keyword evidence="2 4" id="KW-0479">Metal-binding</keyword>
<dbReference type="GO" id="GO:0009055">
    <property type="term" value="F:electron transfer activity"/>
    <property type="evidence" value="ECO:0007669"/>
    <property type="project" value="InterPro"/>
</dbReference>
<evidence type="ECO:0000313" key="7">
    <source>
        <dbReference type="EMBL" id="EMR13994.1"/>
    </source>
</evidence>
<dbReference type="GO" id="GO:0046872">
    <property type="term" value="F:metal ion binding"/>
    <property type="evidence" value="ECO:0007669"/>
    <property type="project" value="UniProtKB-KW"/>
</dbReference>
<protein>
    <submittedName>
        <fullName evidence="7">Cytochrome c</fullName>
    </submittedName>
</protein>
<evidence type="ECO:0000256" key="5">
    <source>
        <dbReference type="SAM" id="SignalP"/>
    </source>
</evidence>
<accession>M7PU53</accession>
<gene>
    <name evidence="7" type="ORF">MPL1_02498</name>
</gene>
<dbReference type="GO" id="GO:0020037">
    <property type="term" value="F:heme binding"/>
    <property type="evidence" value="ECO:0007669"/>
    <property type="project" value="InterPro"/>
</dbReference>
<keyword evidence="3 4" id="KW-0408">Iron</keyword>
<dbReference type="InterPro" id="IPR009056">
    <property type="entry name" value="Cyt_c-like_dom"/>
</dbReference>
<evidence type="ECO:0000259" key="6">
    <source>
        <dbReference type="PROSITE" id="PS51007"/>
    </source>
</evidence>
<keyword evidence="5" id="KW-0732">Signal</keyword>